<comment type="cofactor">
    <cofactor evidence="1">
        <name>Mn(2+)</name>
        <dbReference type="ChEBI" id="CHEBI:29035"/>
    </cofactor>
</comment>
<evidence type="ECO:0000259" key="4">
    <source>
        <dbReference type="PROSITE" id="PS51746"/>
    </source>
</evidence>
<feature type="compositionally biased region" description="Basic and acidic residues" evidence="2">
    <location>
        <begin position="648"/>
        <end position="660"/>
    </location>
</feature>
<dbReference type="InterPro" id="IPR013783">
    <property type="entry name" value="Ig-like_fold"/>
</dbReference>
<feature type="region of interest" description="Disordered" evidence="2">
    <location>
        <begin position="642"/>
        <end position="697"/>
    </location>
</feature>
<evidence type="ECO:0000256" key="1">
    <source>
        <dbReference type="RuleBase" id="RU366020"/>
    </source>
</evidence>
<dbReference type="Gene3D" id="3.60.40.10">
    <property type="entry name" value="PPM-type phosphatase domain"/>
    <property type="match status" value="1"/>
</dbReference>
<evidence type="ECO:0000256" key="2">
    <source>
        <dbReference type="SAM" id="MobiDB-lite"/>
    </source>
</evidence>
<organism evidence="5 6">
    <name type="scientific">Symbiodinium necroappetens</name>
    <dbReference type="NCBI Taxonomy" id="1628268"/>
    <lineage>
        <taxon>Eukaryota</taxon>
        <taxon>Sar</taxon>
        <taxon>Alveolata</taxon>
        <taxon>Dinophyceae</taxon>
        <taxon>Suessiales</taxon>
        <taxon>Symbiodiniaceae</taxon>
        <taxon>Symbiodinium</taxon>
    </lineage>
</organism>
<comment type="catalytic activity">
    <reaction evidence="1">
        <text>O-phospho-L-threonyl-[protein] + H2O = L-threonyl-[protein] + phosphate</text>
        <dbReference type="Rhea" id="RHEA:47004"/>
        <dbReference type="Rhea" id="RHEA-COMP:11060"/>
        <dbReference type="Rhea" id="RHEA-COMP:11605"/>
        <dbReference type="ChEBI" id="CHEBI:15377"/>
        <dbReference type="ChEBI" id="CHEBI:30013"/>
        <dbReference type="ChEBI" id="CHEBI:43474"/>
        <dbReference type="ChEBI" id="CHEBI:61977"/>
        <dbReference type="EC" id="3.1.3.16"/>
    </reaction>
</comment>
<reference evidence="5" key="1">
    <citation type="submission" date="2021-02" db="EMBL/GenBank/DDBJ databases">
        <authorList>
            <person name="Dougan E. K."/>
            <person name="Rhodes N."/>
            <person name="Thang M."/>
            <person name="Chan C."/>
        </authorList>
    </citation>
    <scope>NUCLEOTIDE SEQUENCE</scope>
</reference>
<dbReference type="InterPro" id="IPR036457">
    <property type="entry name" value="PPM-type-like_dom_sf"/>
</dbReference>
<dbReference type="EC" id="3.1.3.16" evidence="1"/>
<keyword evidence="1" id="KW-0904">Protein phosphatase</keyword>
<dbReference type="Gene3D" id="2.60.40.10">
    <property type="entry name" value="Immunoglobulins"/>
    <property type="match status" value="2"/>
</dbReference>
<proteinExistence type="inferred from homology"/>
<dbReference type="GO" id="GO:2001070">
    <property type="term" value="F:starch binding"/>
    <property type="evidence" value="ECO:0007669"/>
    <property type="project" value="InterPro"/>
</dbReference>
<feature type="compositionally biased region" description="Basic and acidic residues" evidence="2">
    <location>
        <begin position="668"/>
        <end position="677"/>
    </location>
</feature>
<evidence type="ECO:0000259" key="3">
    <source>
        <dbReference type="PROSITE" id="PS51166"/>
    </source>
</evidence>
<dbReference type="PROSITE" id="PS51166">
    <property type="entry name" value="CBM20"/>
    <property type="match status" value="2"/>
</dbReference>
<comment type="cofactor">
    <cofactor evidence="1">
        <name>Mg(2+)</name>
        <dbReference type="ChEBI" id="CHEBI:18420"/>
    </cofactor>
</comment>
<dbReference type="InterPro" id="IPR039123">
    <property type="entry name" value="PPTC7"/>
</dbReference>
<dbReference type="PANTHER" id="PTHR12320">
    <property type="entry name" value="PROTEIN PHOSPHATASE 2C"/>
    <property type="match status" value="1"/>
</dbReference>
<comment type="catalytic activity">
    <reaction evidence="1">
        <text>O-phospho-L-seryl-[protein] + H2O = L-seryl-[protein] + phosphate</text>
        <dbReference type="Rhea" id="RHEA:20629"/>
        <dbReference type="Rhea" id="RHEA-COMP:9863"/>
        <dbReference type="Rhea" id="RHEA-COMP:11604"/>
        <dbReference type="ChEBI" id="CHEBI:15377"/>
        <dbReference type="ChEBI" id="CHEBI:29999"/>
        <dbReference type="ChEBI" id="CHEBI:43474"/>
        <dbReference type="ChEBI" id="CHEBI:83421"/>
        <dbReference type="EC" id="3.1.3.16"/>
    </reaction>
</comment>
<protein>
    <recommendedName>
        <fullName evidence="1">Protein phosphatase</fullName>
        <ecNumber evidence="1">3.1.3.16</ecNumber>
    </recommendedName>
</protein>
<gene>
    <name evidence="5" type="ORF">SNEC2469_LOCUS7325</name>
</gene>
<feature type="domain" description="PPM-type phosphatase" evidence="4">
    <location>
        <begin position="365"/>
        <end position="635"/>
    </location>
</feature>
<feature type="domain" description="CBM20" evidence="3">
    <location>
        <begin position="199"/>
        <end position="303"/>
    </location>
</feature>
<dbReference type="EMBL" id="CAJNJA010012481">
    <property type="protein sequence ID" value="CAE7297777.1"/>
    <property type="molecule type" value="Genomic_DNA"/>
</dbReference>
<dbReference type="AlphaFoldDB" id="A0A812N1T6"/>
<dbReference type="SUPFAM" id="SSF81606">
    <property type="entry name" value="PP2C-like"/>
    <property type="match status" value="1"/>
</dbReference>
<dbReference type="Proteomes" id="UP000601435">
    <property type="component" value="Unassembled WGS sequence"/>
</dbReference>
<dbReference type="SMART" id="SM00332">
    <property type="entry name" value="PP2Cc"/>
    <property type="match status" value="1"/>
</dbReference>
<dbReference type="GO" id="GO:0046872">
    <property type="term" value="F:metal ion binding"/>
    <property type="evidence" value="ECO:0007669"/>
    <property type="project" value="UniProtKB-UniRule"/>
</dbReference>
<dbReference type="OrthoDB" id="60843at2759"/>
<dbReference type="InterPro" id="IPR001932">
    <property type="entry name" value="PPM-type_phosphatase-like_dom"/>
</dbReference>
<dbReference type="Pfam" id="PF00686">
    <property type="entry name" value="CBM_20"/>
    <property type="match status" value="2"/>
</dbReference>
<accession>A0A812N1T6</accession>
<sequence length="697" mass="76605">EYVHQADVSFYMVCRSFDREKFEMHNWEAKLQRAYDEITNCQDSSVVLTSPTFPKLAMGESRVISLSFTCQAETFLGQEVRVVGSTEDFGHWNPALAPALKTDASAYPKWFGNVDCRACRSEYKFVLFDTRDGRTTWEPGINRCFSFSFDGHAQTRGRAELHTSRFGVADNTGPRIEESSWNMSESKVALTEHAIPADMRKMEHEEVQFDVICNETAVGETVVVVGCCKELGSWNPMDALRLSTSPEIFPRWKGTAHLARGAYELKLAIISQNSARWETSENGHIALPAGEDGPWQARSSWNSNLWEMHPRRSKDKESDDKDLAERYSGLCDQELMRRSDGVVLPEAPMPPAGTELVDEPKLRLWAGAHSISKAHGNCEDAYFVTAHSMGVADGVGCFAAAKYSMHGVNAAEYAAELMHIASLALQPEGRASENLDHKVAQRAAIALAEAESKAVGFGASTITVMCQQDTQIGIANLGDSGVMVLRRGLHGMKVIMKSDEQQHGFNCPYQLTRLPEALLSRISQKRLDAADTAADCKTYTVEIKEGDLLLMFSDGLSDNLHIEELLAIVDRASPAQADMLGLMDPESVAKALALAAQDRSLDPEAVVPFTAAARRHGFNCKGGKEDDITVAAAWVVKDMHTAETATEAPREESPSQRHTPELALTLFESKRRTRDGAGDAGPKGPLLFPLSPSKAVF</sequence>
<dbReference type="GO" id="GO:0004722">
    <property type="term" value="F:protein serine/threonine phosphatase activity"/>
    <property type="evidence" value="ECO:0007669"/>
    <property type="project" value="UniProtKB-EC"/>
</dbReference>
<dbReference type="Pfam" id="PF13672">
    <property type="entry name" value="PP2C_2"/>
    <property type="match status" value="1"/>
</dbReference>
<keyword evidence="1" id="KW-0460">Magnesium</keyword>
<keyword evidence="1" id="KW-0378">Hydrolase</keyword>
<dbReference type="PROSITE" id="PS51746">
    <property type="entry name" value="PPM_2"/>
    <property type="match status" value="1"/>
</dbReference>
<dbReference type="PANTHER" id="PTHR12320:SF1">
    <property type="entry name" value="PROTEIN PHOSPHATASE PTC7 HOMOLOG"/>
    <property type="match status" value="1"/>
</dbReference>
<dbReference type="InterPro" id="IPR013784">
    <property type="entry name" value="Carb-bd-like_fold"/>
</dbReference>
<comment type="caution">
    <text evidence="5">The sequence shown here is derived from an EMBL/GenBank/DDBJ whole genome shotgun (WGS) entry which is preliminary data.</text>
</comment>
<feature type="non-terminal residue" evidence="5">
    <location>
        <position position="1"/>
    </location>
</feature>
<keyword evidence="1" id="KW-0479">Metal-binding</keyword>
<dbReference type="SUPFAM" id="SSF49452">
    <property type="entry name" value="Starch-binding domain-like"/>
    <property type="match status" value="2"/>
</dbReference>
<dbReference type="CDD" id="cd05467">
    <property type="entry name" value="CBM20"/>
    <property type="match status" value="2"/>
</dbReference>
<feature type="domain" description="CBM20" evidence="3">
    <location>
        <begin position="58"/>
        <end position="168"/>
    </location>
</feature>
<dbReference type="SMART" id="SM01065">
    <property type="entry name" value="CBM_2"/>
    <property type="match status" value="2"/>
</dbReference>
<name>A0A812N1T6_9DINO</name>
<dbReference type="InterPro" id="IPR002044">
    <property type="entry name" value="CBM20"/>
</dbReference>
<evidence type="ECO:0000313" key="5">
    <source>
        <dbReference type="EMBL" id="CAE7297777.1"/>
    </source>
</evidence>
<comment type="similarity">
    <text evidence="1">Belongs to the PP2C family.</text>
</comment>
<evidence type="ECO:0000313" key="6">
    <source>
        <dbReference type="Proteomes" id="UP000601435"/>
    </source>
</evidence>
<keyword evidence="6" id="KW-1185">Reference proteome</keyword>
<keyword evidence="1" id="KW-0464">Manganese</keyword>